<name>A0ABQ5TAL5_9CAUL</name>
<dbReference type="EMBL" id="BSFD01000010">
    <property type="protein sequence ID" value="GLK49656.1"/>
    <property type="molecule type" value="Genomic_DNA"/>
</dbReference>
<feature type="compositionally biased region" description="Low complexity" evidence="1">
    <location>
        <begin position="64"/>
        <end position="74"/>
    </location>
</feature>
<evidence type="ECO:0000313" key="3">
    <source>
        <dbReference type="Proteomes" id="UP001143509"/>
    </source>
</evidence>
<reference evidence="2" key="2">
    <citation type="submission" date="2023-01" db="EMBL/GenBank/DDBJ databases">
        <authorList>
            <person name="Sun Q."/>
            <person name="Evtushenko L."/>
        </authorList>
    </citation>
    <scope>NUCLEOTIDE SEQUENCE</scope>
    <source>
        <strain evidence="2">VKM B-1499</strain>
    </source>
</reference>
<evidence type="ECO:0000256" key="1">
    <source>
        <dbReference type="SAM" id="MobiDB-lite"/>
    </source>
</evidence>
<comment type="caution">
    <text evidence="2">The sequence shown here is derived from an EMBL/GenBank/DDBJ whole genome shotgun (WGS) entry which is preliminary data.</text>
</comment>
<gene>
    <name evidence="2" type="ORF">GCM10017620_26290</name>
</gene>
<accession>A0ABQ5TAL5</accession>
<organism evidence="2 3">
    <name type="scientific">Brevundimonas intermedia</name>
    <dbReference type="NCBI Taxonomy" id="74315"/>
    <lineage>
        <taxon>Bacteria</taxon>
        <taxon>Pseudomonadati</taxon>
        <taxon>Pseudomonadota</taxon>
        <taxon>Alphaproteobacteria</taxon>
        <taxon>Caulobacterales</taxon>
        <taxon>Caulobacteraceae</taxon>
        <taxon>Brevundimonas</taxon>
    </lineage>
</organism>
<sequence>MARPMIDFAWLKNLQARKGRQLTTCETPAGTVHVDGQPDAFVAALIRLAEIGQKLEVATAAAATAPGAKVPTPKSSVPLMRSQAPPSPQDEETLTRAHAAWIMALGQMPDSVEVVMTNEQARAALKMAIEATYRVSVDDIARLVDPAAYCADVAMDDATRSWSLEEAREKALRIQRLFFGSIQHGA</sequence>
<evidence type="ECO:0000313" key="2">
    <source>
        <dbReference type="EMBL" id="GLK49656.1"/>
    </source>
</evidence>
<feature type="region of interest" description="Disordered" evidence="1">
    <location>
        <begin position="64"/>
        <end position="92"/>
    </location>
</feature>
<keyword evidence="3" id="KW-1185">Reference proteome</keyword>
<dbReference type="RefSeq" id="WP_271165845.1">
    <property type="nucleotide sequence ID" value="NZ_BSFD01000010.1"/>
</dbReference>
<reference evidence="2" key="1">
    <citation type="journal article" date="2014" name="Int. J. Syst. Evol. Microbiol.">
        <title>Complete genome of a new Firmicutes species belonging to the dominant human colonic microbiota ('Ruminococcus bicirculans') reveals two chromosomes and a selective capacity to utilize plant glucans.</title>
        <authorList>
            <consortium name="NISC Comparative Sequencing Program"/>
            <person name="Wegmann U."/>
            <person name="Louis P."/>
            <person name="Goesmann A."/>
            <person name="Henrissat B."/>
            <person name="Duncan S.H."/>
            <person name="Flint H.J."/>
        </authorList>
    </citation>
    <scope>NUCLEOTIDE SEQUENCE</scope>
    <source>
        <strain evidence="2">VKM B-1499</strain>
    </source>
</reference>
<protein>
    <submittedName>
        <fullName evidence="2">Uncharacterized protein</fullName>
    </submittedName>
</protein>
<proteinExistence type="predicted"/>
<dbReference type="Proteomes" id="UP001143509">
    <property type="component" value="Unassembled WGS sequence"/>
</dbReference>